<dbReference type="AlphaFoldDB" id="A0A7S3WGX7"/>
<dbReference type="EMBL" id="HBIR01027024">
    <property type="protein sequence ID" value="CAE0554784.1"/>
    <property type="molecule type" value="Transcribed_RNA"/>
</dbReference>
<evidence type="ECO:0000256" key="1">
    <source>
        <dbReference type="SAM" id="MobiDB-lite"/>
    </source>
</evidence>
<feature type="transmembrane region" description="Helical" evidence="2">
    <location>
        <begin position="163"/>
        <end position="181"/>
    </location>
</feature>
<proteinExistence type="predicted"/>
<name>A0A7S3WGX7_EMIHU</name>
<evidence type="ECO:0000256" key="2">
    <source>
        <dbReference type="SAM" id="Phobius"/>
    </source>
</evidence>
<keyword evidence="2" id="KW-0812">Transmembrane</keyword>
<sequence length="182" mass="19572">MTTTAPAETVPGKADETLTVPEDEDKSQAEETLDRLMELAKARGPLVDVDEITEHLTLLHVVFDAPRDTGPAERHTPRPHVVESAAIAESSTRVITVLSALMIAANPWHQAFQIEDAARYLCLSTAACAAVALVETLQAMPIVLKINDVNRRADALQLASVQAAVRLCLFAVSVFAFASMAD</sequence>
<organism evidence="3">
    <name type="scientific">Emiliania huxleyi</name>
    <name type="common">Coccolithophore</name>
    <name type="synonym">Pontosphaera huxleyi</name>
    <dbReference type="NCBI Taxonomy" id="2903"/>
    <lineage>
        <taxon>Eukaryota</taxon>
        <taxon>Haptista</taxon>
        <taxon>Haptophyta</taxon>
        <taxon>Prymnesiophyceae</taxon>
        <taxon>Isochrysidales</taxon>
        <taxon>Noelaerhabdaceae</taxon>
        <taxon>Emiliania</taxon>
    </lineage>
</organism>
<keyword evidence="2" id="KW-0472">Membrane</keyword>
<feature type="region of interest" description="Disordered" evidence="1">
    <location>
        <begin position="1"/>
        <end position="27"/>
    </location>
</feature>
<feature type="transmembrane region" description="Helical" evidence="2">
    <location>
        <begin position="120"/>
        <end position="143"/>
    </location>
</feature>
<evidence type="ECO:0000313" key="3">
    <source>
        <dbReference type="EMBL" id="CAE0554784.1"/>
    </source>
</evidence>
<accession>A0A7S3WGX7</accession>
<keyword evidence="2" id="KW-1133">Transmembrane helix</keyword>
<reference evidence="3" key="1">
    <citation type="submission" date="2021-01" db="EMBL/GenBank/DDBJ databases">
        <authorList>
            <person name="Corre E."/>
            <person name="Pelletier E."/>
            <person name="Niang G."/>
            <person name="Scheremetjew M."/>
            <person name="Finn R."/>
            <person name="Kale V."/>
            <person name="Holt S."/>
            <person name="Cochrane G."/>
            <person name="Meng A."/>
            <person name="Brown T."/>
            <person name="Cohen L."/>
        </authorList>
    </citation>
    <scope>NUCLEOTIDE SEQUENCE</scope>
    <source>
        <strain evidence="3">379</strain>
    </source>
</reference>
<protein>
    <submittedName>
        <fullName evidence="3">Uncharacterized protein</fullName>
    </submittedName>
</protein>
<gene>
    <name evidence="3" type="ORF">EHUX00137_LOCUS20845</name>
</gene>